<protein>
    <submittedName>
        <fullName evidence="9">TLC domain containing 5</fullName>
    </submittedName>
</protein>
<dbReference type="Bgee" id="ENSLACG00000010577">
    <property type="expression patterns" value="Expressed in muscle tissue"/>
</dbReference>
<dbReference type="PANTHER" id="PTHR31898:SF1">
    <property type="entry name" value="TLC DOMAIN-CONTAINING PROTEIN 5"/>
    <property type="match status" value="1"/>
</dbReference>
<evidence type="ECO:0000256" key="1">
    <source>
        <dbReference type="ARBA" id="ARBA00004141"/>
    </source>
</evidence>
<dbReference type="InterPro" id="IPR042512">
    <property type="entry name" value="TLCD5"/>
</dbReference>
<dbReference type="OrthoDB" id="506011at2759"/>
<dbReference type="GeneTree" id="ENSGT00390000008162"/>
<dbReference type="PANTHER" id="PTHR31898">
    <property type="entry name" value="TRANSMEMBRANE PROTEIN 136"/>
    <property type="match status" value="1"/>
</dbReference>
<dbReference type="Ensembl" id="ENSLACT00000012109.1">
    <property type="protein sequence ID" value="ENSLACP00000012018.1"/>
    <property type="gene ID" value="ENSLACG00000010577.1"/>
</dbReference>
<feature type="transmembrane region" description="Helical" evidence="7">
    <location>
        <begin position="127"/>
        <end position="146"/>
    </location>
</feature>
<feature type="transmembrane region" description="Helical" evidence="7">
    <location>
        <begin position="31"/>
        <end position="52"/>
    </location>
</feature>
<dbReference type="FunCoup" id="H3AQU7">
    <property type="interactions" value="34"/>
</dbReference>
<evidence type="ECO:0000313" key="10">
    <source>
        <dbReference type="Proteomes" id="UP000008672"/>
    </source>
</evidence>
<evidence type="ECO:0000256" key="3">
    <source>
        <dbReference type="ARBA" id="ARBA00022989"/>
    </source>
</evidence>
<gene>
    <name evidence="9" type="primary">TLCD5</name>
</gene>
<accession>H3AQU7</accession>
<reference evidence="9" key="3">
    <citation type="submission" date="2025-09" db="UniProtKB">
        <authorList>
            <consortium name="Ensembl"/>
        </authorList>
    </citation>
    <scope>IDENTIFICATION</scope>
</reference>
<evidence type="ECO:0000256" key="4">
    <source>
        <dbReference type="ARBA" id="ARBA00023136"/>
    </source>
</evidence>
<dbReference type="AlphaFoldDB" id="H3AQU7"/>
<organism evidence="9 10">
    <name type="scientific">Latimeria chalumnae</name>
    <name type="common">Coelacanth</name>
    <dbReference type="NCBI Taxonomy" id="7897"/>
    <lineage>
        <taxon>Eukaryota</taxon>
        <taxon>Metazoa</taxon>
        <taxon>Chordata</taxon>
        <taxon>Craniata</taxon>
        <taxon>Vertebrata</taxon>
        <taxon>Euteleostomi</taxon>
        <taxon>Coelacanthiformes</taxon>
        <taxon>Coelacanthidae</taxon>
        <taxon>Latimeria</taxon>
    </lineage>
</organism>
<dbReference type="OMA" id="TCSLIGW"/>
<dbReference type="HOGENOM" id="CLU_083447_0_0_1"/>
<feature type="compositionally biased region" description="Basic and acidic residues" evidence="6">
    <location>
        <begin position="8"/>
        <end position="18"/>
    </location>
</feature>
<dbReference type="GO" id="GO:0016020">
    <property type="term" value="C:membrane"/>
    <property type="evidence" value="ECO:0007669"/>
    <property type="project" value="UniProtKB-SubCell"/>
</dbReference>
<dbReference type="EMBL" id="AFYH01011717">
    <property type="status" value="NOT_ANNOTATED_CDS"/>
    <property type="molecule type" value="Genomic_DNA"/>
</dbReference>
<dbReference type="CTD" id="562331"/>
<feature type="domain" description="TLC" evidence="8">
    <location>
        <begin position="55"/>
        <end position="255"/>
    </location>
</feature>
<feature type="transmembrane region" description="Helical" evidence="7">
    <location>
        <begin position="64"/>
        <end position="81"/>
    </location>
</feature>
<dbReference type="KEGG" id="lcm:102358822"/>
<reference evidence="9" key="2">
    <citation type="submission" date="2025-08" db="UniProtKB">
        <authorList>
            <consortium name="Ensembl"/>
        </authorList>
    </citation>
    <scope>IDENTIFICATION</scope>
</reference>
<feature type="region of interest" description="Disordered" evidence="6">
    <location>
        <begin position="1"/>
        <end position="21"/>
    </location>
</feature>
<dbReference type="SMART" id="SM00724">
    <property type="entry name" value="TLC"/>
    <property type="match status" value="1"/>
</dbReference>
<comment type="subcellular location">
    <subcellularLocation>
        <location evidence="1">Membrane</location>
        <topology evidence="1">Multi-pass membrane protein</topology>
    </subcellularLocation>
</comment>
<sequence>MTCAGSEELSRRSGESGRHSPLQARQMTVGVVLQVTCSLIGWISLYSSFCLINHHRGYEWNCRLVTLVHGALIVALSAYVGFVDGPWPFTHPGSPNTPLQVQVLCLSLGYFIFDMSWCIYFRTEGIVMLAHHMLSILGIIMALALEESATEVNAVIFGSELTNPLLQVRWFLREMGRYRGLMEDAVDFLFVSLFTTVRIGVGAWLLCCELVSPKPLLVVKAGGVAMYAVSWVFMFNISKFVWRKGGSKLKTWRMRKNQPGNWELNGLKKAQ</sequence>
<keyword evidence="10" id="KW-1185">Reference proteome</keyword>
<evidence type="ECO:0000256" key="5">
    <source>
        <dbReference type="PROSITE-ProRule" id="PRU00205"/>
    </source>
</evidence>
<dbReference type="InParanoid" id="H3AQU7"/>
<dbReference type="InterPro" id="IPR006634">
    <property type="entry name" value="TLC-dom"/>
</dbReference>
<dbReference type="Proteomes" id="UP000008672">
    <property type="component" value="Unassembled WGS sequence"/>
</dbReference>
<dbReference type="PROSITE" id="PS50922">
    <property type="entry name" value="TLC"/>
    <property type="match status" value="1"/>
</dbReference>
<dbReference type="STRING" id="7897.ENSLACP00000012018"/>
<feature type="transmembrane region" description="Helical" evidence="7">
    <location>
        <begin position="184"/>
        <end position="206"/>
    </location>
</feature>
<evidence type="ECO:0000256" key="2">
    <source>
        <dbReference type="ARBA" id="ARBA00022692"/>
    </source>
</evidence>
<evidence type="ECO:0000256" key="7">
    <source>
        <dbReference type="SAM" id="Phobius"/>
    </source>
</evidence>
<feature type="transmembrane region" description="Helical" evidence="7">
    <location>
        <begin position="218"/>
        <end position="242"/>
    </location>
</feature>
<proteinExistence type="predicted"/>
<evidence type="ECO:0000259" key="8">
    <source>
        <dbReference type="PROSITE" id="PS50922"/>
    </source>
</evidence>
<evidence type="ECO:0000313" key="9">
    <source>
        <dbReference type="Ensembl" id="ENSLACP00000012018.1"/>
    </source>
</evidence>
<dbReference type="eggNOG" id="KOG4474">
    <property type="taxonomic scope" value="Eukaryota"/>
</dbReference>
<reference evidence="10" key="1">
    <citation type="submission" date="2011-08" db="EMBL/GenBank/DDBJ databases">
        <title>The draft genome of Latimeria chalumnae.</title>
        <authorList>
            <person name="Di Palma F."/>
            <person name="Alfoldi J."/>
            <person name="Johnson J."/>
            <person name="Berlin A."/>
            <person name="Gnerre S."/>
            <person name="Jaffe D."/>
            <person name="MacCallum I."/>
            <person name="Young S."/>
            <person name="Walker B.J."/>
            <person name="Lander E."/>
            <person name="Lindblad-Toh K."/>
        </authorList>
    </citation>
    <scope>NUCLEOTIDE SEQUENCE [LARGE SCALE GENOMIC DNA]</scope>
    <source>
        <strain evidence="10">Wild caught</strain>
    </source>
</reference>
<keyword evidence="2 5" id="KW-0812">Transmembrane</keyword>
<evidence type="ECO:0000256" key="6">
    <source>
        <dbReference type="SAM" id="MobiDB-lite"/>
    </source>
</evidence>
<name>H3AQU7_LATCH</name>
<feature type="transmembrane region" description="Helical" evidence="7">
    <location>
        <begin position="101"/>
        <end position="120"/>
    </location>
</feature>
<dbReference type="GeneID" id="102358822"/>
<keyword evidence="3 7" id="KW-1133">Transmembrane helix</keyword>
<keyword evidence="4 5" id="KW-0472">Membrane</keyword>